<comment type="caution">
    <text evidence="1">The sequence shown here is derived from an EMBL/GenBank/DDBJ whole genome shotgun (WGS) entry which is preliminary data.</text>
</comment>
<evidence type="ECO:0000313" key="2">
    <source>
        <dbReference type="Proteomes" id="UP001589535"/>
    </source>
</evidence>
<reference evidence="1 2" key="1">
    <citation type="submission" date="2024-09" db="EMBL/GenBank/DDBJ databases">
        <authorList>
            <person name="Sun Q."/>
            <person name="Mori K."/>
        </authorList>
    </citation>
    <scope>NUCLEOTIDE SEQUENCE [LARGE SCALE GENOMIC DNA]</scope>
    <source>
        <strain evidence="1 2">JCM 13852</strain>
    </source>
</reference>
<evidence type="ECO:0000313" key="1">
    <source>
        <dbReference type="EMBL" id="MFB9686805.1"/>
    </source>
</evidence>
<dbReference type="EMBL" id="JBHMBK010000016">
    <property type="protein sequence ID" value="MFB9686805.1"/>
    <property type="molecule type" value="Genomic_DNA"/>
</dbReference>
<organism evidence="1 2">
    <name type="scientific">Amycolatopsis plumensis</name>
    <dbReference type="NCBI Taxonomy" id="236508"/>
    <lineage>
        <taxon>Bacteria</taxon>
        <taxon>Bacillati</taxon>
        <taxon>Actinomycetota</taxon>
        <taxon>Actinomycetes</taxon>
        <taxon>Pseudonocardiales</taxon>
        <taxon>Pseudonocardiaceae</taxon>
        <taxon>Amycolatopsis</taxon>
    </lineage>
</organism>
<keyword evidence="2" id="KW-1185">Reference proteome</keyword>
<dbReference type="RefSeq" id="WP_378196578.1">
    <property type="nucleotide sequence ID" value="NZ_JBHMBK010000016.1"/>
</dbReference>
<sequence>MFFHDLEPALAFGRAGRMSSVDIRGYGVFAAAREIRFDERLGDVVTLHLTGGNLDRKPDEANALTRWLAGVTPESSHFAPPDRR</sequence>
<gene>
    <name evidence="1" type="ORF">ACFFTO_21705</name>
</gene>
<dbReference type="Proteomes" id="UP001589535">
    <property type="component" value="Unassembled WGS sequence"/>
</dbReference>
<proteinExistence type="predicted"/>
<accession>A0ABV5U807</accession>
<name>A0ABV5U807_9PSEU</name>
<protein>
    <submittedName>
        <fullName evidence="1">Uncharacterized protein</fullName>
    </submittedName>
</protein>